<proteinExistence type="predicted"/>
<accession>A0A2P2PYF8</accession>
<dbReference type="AlphaFoldDB" id="A0A2P2PYF8"/>
<sequence length="26" mass="2760">MVLLLVSTSRTISSGGRTCSHISIQL</sequence>
<dbReference type="EMBL" id="GGEC01079284">
    <property type="protein sequence ID" value="MBX59768.1"/>
    <property type="molecule type" value="Transcribed_RNA"/>
</dbReference>
<name>A0A2P2PYF8_RHIMU</name>
<protein>
    <submittedName>
        <fullName evidence="1">Uncharacterized protein</fullName>
    </submittedName>
</protein>
<organism evidence="1">
    <name type="scientific">Rhizophora mucronata</name>
    <name type="common">Asiatic mangrove</name>
    <dbReference type="NCBI Taxonomy" id="61149"/>
    <lineage>
        <taxon>Eukaryota</taxon>
        <taxon>Viridiplantae</taxon>
        <taxon>Streptophyta</taxon>
        <taxon>Embryophyta</taxon>
        <taxon>Tracheophyta</taxon>
        <taxon>Spermatophyta</taxon>
        <taxon>Magnoliopsida</taxon>
        <taxon>eudicotyledons</taxon>
        <taxon>Gunneridae</taxon>
        <taxon>Pentapetalae</taxon>
        <taxon>rosids</taxon>
        <taxon>fabids</taxon>
        <taxon>Malpighiales</taxon>
        <taxon>Rhizophoraceae</taxon>
        <taxon>Rhizophora</taxon>
    </lineage>
</organism>
<reference evidence="1" key="1">
    <citation type="submission" date="2018-02" db="EMBL/GenBank/DDBJ databases">
        <title>Rhizophora mucronata_Transcriptome.</title>
        <authorList>
            <person name="Meera S.P."/>
            <person name="Sreeshan A."/>
            <person name="Augustine A."/>
        </authorList>
    </citation>
    <scope>NUCLEOTIDE SEQUENCE</scope>
    <source>
        <tissue evidence="1">Leaf</tissue>
    </source>
</reference>
<evidence type="ECO:0000313" key="1">
    <source>
        <dbReference type="EMBL" id="MBX59768.1"/>
    </source>
</evidence>